<evidence type="ECO:0000313" key="1">
    <source>
        <dbReference type="EMBL" id="MEC5423617.1"/>
    </source>
</evidence>
<comment type="caution">
    <text evidence="1">The sequence shown here is derived from an EMBL/GenBank/DDBJ whole genome shotgun (WGS) entry which is preliminary data.</text>
</comment>
<keyword evidence="2" id="KW-1185">Reference proteome</keyword>
<gene>
    <name evidence="1" type="ORF">QGM71_08950</name>
</gene>
<organism evidence="1 2">
    <name type="scientific">Virgibacillus tibetensis</name>
    <dbReference type="NCBI Taxonomy" id="3042313"/>
    <lineage>
        <taxon>Bacteria</taxon>
        <taxon>Bacillati</taxon>
        <taxon>Bacillota</taxon>
        <taxon>Bacilli</taxon>
        <taxon>Bacillales</taxon>
        <taxon>Bacillaceae</taxon>
        <taxon>Virgibacillus</taxon>
    </lineage>
</organism>
<dbReference type="EMBL" id="JARZFX010000003">
    <property type="protein sequence ID" value="MEC5423617.1"/>
    <property type="molecule type" value="Genomic_DNA"/>
</dbReference>
<accession>A0ABU6KGL1</accession>
<proteinExistence type="predicted"/>
<evidence type="ECO:0000313" key="2">
    <source>
        <dbReference type="Proteomes" id="UP001335737"/>
    </source>
</evidence>
<protein>
    <submittedName>
        <fullName evidence="1">Uncharacterized protein</fullName>
    </submittedName>
</protein>
<name>A0ABU6KGL1_9BACI</name>
<reference evidence="1 2" key="1">
    <citation type="journal article" date="2024" name="Int. J. Syst. Evol. Microbiol.">
        <title>Virgibacillus tibetensis sp. nov., isolated from salt lake on the Tibetan Plateau of China.</title>
        <authorList>
            <person name="Phurbu D."/>
            <person name="Liu Z.-X."/>
            <person name="Wang R."/>
            <person name="Zheng Y.-Y."/>
            <person name="Liu H.-C."/>
            <person name="Zhou Y.-G."/>
            <person name="Yu Y.-J."/>
            <person name="Li A.-H."/>
        </authorList>
    </citation>
    <scope>NUCLEOTIDE SEQUENCE [LARGE SCALE GENOMIC DNA]</scope>
    <source>
        <strain evidence="1 2">C22-A2</strain>
    </source>
</reference>
<sequence>MTYLVVNCNQWIGFHITESLLDDGRMVHGVINETIDDSLTMFFGRNSSFTLAEPVTSEFYENAVIIHDVKDNTEIQAKRKIFIDPSDRVKDSDSIVSIKAPLLFGEWMPMNENGLYSNNKFIRFDSPYFKQNAVYIKDFTKSLLSWLEKSKLQSEIVVKSSSNRTKEDVKLENSIYIRDNVPTEENLERVLNHFKLYSKFY</sequence>
<dbReference type="Proteomes" id="UP001335737">
    <property type="component" value="Unassembled WGS sequence"/>
</dbReference>
<dbReference type="RefSeq" id="WP_327607186.1">
    <property type="nucleotide sequence ID" value="NZ_JARZFX010000003.1"/>
</dbReference>